<dbReference type="SMART" id="SM00388">
    <property type="entry name" value="HisKA"/>
    <property type="match status" value="1"/>
</dbReference>
<dbReference type="Pfam" id="PF00512">
    <property type="entry name" value="HisKA"/>
    <property type="match status" value="1"/>
</dbReference>
<dbReference type="InterPro" id="IPR003594">
    <property type="entry name" value="HATPase_dom"/>
</dbReference>
<evidence type="ECO:0000259" key="9">
    <source>
        <dbReference type="PROSITE" id="PS50109"/>
    </source>
</evidence>
<keyword evidence="11" id="KW-1185">Reference proteome</keyword>
<comment type="catalytic activity">
    <reaction evidence="1">
        <text>ATP + protein L-histidine = ADP + protein N-phospho-L-histidine.</text>
        <dbReference type="EC" id="2.7.13.3"/>
    </reaction>
</comment>
<proteinExistence type="predicted"/>
<keyword evidence="8" id="KW-0812">Transmembrane</keyword>
<reference evidence="10" key="1">
    <citation type="submission" date="2021-06" db="EMBL/GenBank/DDBJ databases">
        <title>Description of novel taxa of the family Lachnospiraceae.</title>
        <authorList>
            <person name="Chaplin A.V."/>
            <person name="Sokolova S.R."/>
            <person name="Pikina A.P."/>
            <person name="Korzhanova M."/>
            <person name="Belova V."/>
            <person name="Korostin D."/>
            <person name="Efimov B.A."/>
        </authorList>
    </citation>
    <scope>NUCLEOTIDE SEQUENCE</scope>
    <source>
        <strain evidence="10">ASD5720</strain>
    </source>
</reference>
<dbReference type="EMBL" id="JAHQCW010000018">
    <property type="protein sequence ID" value="MBU9737270.1"/>
    <property type="molecule type" value="Genomic_DNA"/>
</dbReference>
<evidence type="ECO:0000256" key="3">
    <source>
        <dbReference type="ARBA" id="ARBA00012438"/>
    </source>
</evidence>
<dbReference type="InterPro" id="IPR050351">
    <property type="entry name" value="BphY/WalK/GraS-like"/>
</dbReference>
<dbReference type="AlphaFoldDB" id="A0A949JXZ8"/>
<dbReference type="InterPro" id="IPR004358">
    <property type="entry name" value="Sig_transdc_His_kin-like_C"/>
</dbReference>
<evidence type="ECO:0000313" key="11">
    <source>
        <dbReference type="Proteomes" id="UP000712157"/>
    </source>
</evidence>
<name>A0A949JXZ8_9FIRM</name>
<dbReference type="CDD" id="cd00082">
    <property type="entry name" value="HisKA"/>
    <property type="match status" value="1"/>
</dbReference>
<dbReference type="Pfam" id="PF02518">
    <property type="entry name" value="HATPase_c"/>
    <property type="match status" value="1"/>
</dbReference>
<dbReference type="Proteomes" id="UP000712157">
    <property type="component" value="Unassembled WGS sequence"/>
</dbReference>
<dbReference type="PANTHER" id="PTHR45453">
    <property type="entry name" value="PHOSPHATE REGULON SENSOR PROTEIN PHOR"/>
    <property type="match status" value="1"/>
</dbReference>
<keyword evidence="8" id="KW-0472">Membrane</keyword>
<dbReference type="Gene3D" id="1.10.287.130">
    <property type="match status" value="1"/>
</dbReference>
<dbReference type="SUPFAM" id="SSF55874">
    <property type="entry name" value="ATPase domain of HSP90 chaperone/DNA topoisomerase II/histidine kinase"/>
    <property type="match status" value="1"/>
</dbReference>
<evidence type="ECO:0000256" key="5">
    <source>
        <dbReference type="ARBA" id="ARBA00022679"/>
    </source>
</evidence>
<evidence type="ECO:0000256" key="1">
    <source>
        <dbReference type="ARBA" id="ARBA00000085"/>
    </source>
</evidence>
<evidence type="ECO:0000256" key="2">
    <source>
        <dbReference type="ARBA" id="ARBA00004370"/>
    </source>
</evidence>
<evidence type="ECO:0000256" key="8">
    <source>
        <dbReference type="SAM" id="Phobius"/>
    </source>
</evidence>
<dbReference type="EC" id="2.7.13.3" evidence="3"/>
<evidence type="ECO:0000256" key="7">
    <source>
        <dbReference type="ARBA" id="ARBA00023012"/>
    </source>
</evidence>
<dbReference type="SMART" id="SM00387">
    <property type="entry name" value="HATPase_c"/>
    <property type="match status" value="1"/>
</dbReference>
<comment type="subcellular location">
    <subcellularLocation>
        <location evidence="2">Membrane</location>
    </subcellularLocation>
</comment>
<organism evidence="10 11">
    <name type="scientific">Diplocloster agilis</name>
    <dbReference type="NCBI Taxonomy" id="2850323"/>
    <lineage>
        <taxon>Bacteria</taxon>
        <taxon>Bacillati</taxon>
        <taxon>Bacillota</taxon>
        <taxon>Clostridia</taxon>
        <taxon>Lachnospirales</taxon>
        <taxon>Lachnospiraceae</taxon>
        <taxon>Diplocloster</taxon>
    </lineage>
</organism>
<dbReference type="SUPFAM" id="SSF47384">
    <property type="entry name" value="Homodimeric domain of signal transducing histidine kinase"/>
    <property type="match status" value="1"/>
</dbReference>
<keyword evidence="7" id="KW-0902">Two-component regulatory system</keyword>
<dbReference type="RefSeq" id="WP_238721867.1">
    <property type="nucleotide sequence ID" value="NZ_JAHQCW010000018.1"/>
</dbReference>
<feature type="transmembrane region" description="Helical" evidence="8">
    <location>
        <begin position="12"/>
        <end position="35"/>
    </location>
</feature>
<feature type="domain" description="Histidine kinase" evidence="9">
    <location>
        <begin position="235"/>
        <end position="454"/>
    </location>
</feature>
<dbReference type="InterPro" id="IPR036890">
    <property type="entry name" value="HATPase_C_sf"/>
</dbReference>
<dbReference type="PRINTS" id="PR00344">
    <property type="entry name" value="BCTRLSENSOR"/>
</dbReference>
<gene>
    <name evidence="10" type="ORF">KTH89_12035</name>
</gene>
<dbReference type="PANTHER" id="PTHR45453:SF1">
    <property type="entry name" value="PHOSPHATE REGULON SENSOR PROTEIN PHOR"/>
    <property type="match status" value="1"/>
</dbReference>
<evidence type="ECO:0000256" key="6">
    <source>
        <dbReference type="ARBA" id="ARBA00022777"/>
    </source>
</evidence>
<sequence length="464" mass="51933">MKSFTRYFSKYFLSFLSLIFLLVILNVIVFAGTFYGNITKDYGDSSPRRLLEETIADSSASGISDTAREKLRSHNIWAMFLSPDGQCRWAVDLPPGLPAQYTIQDVAVFSKGYLQDYPVFVWDDAEGLLVLGYPKGSYIKITGNYYSRDMFKAIPLYFAGILILDLLLLFAAYYLSKIKVVKDTAPLVSSIKALADGKTTSFSVKGELSEVAESINKASQILSRQNEARANWISGVSHDIRTPLSMIMGYAERITTNSDAGPAIQDQARIIQRQSKKIKTLIEDLNLVSKLEYEMQPLQKEQIRLSKLIRSYAAELLNSGIPDAYTVDIDIAPDTENTMMECDTRLITRAISNLVQNSINQNPQGCKIQLALKNVNGCLTLIVADNGIGLTPEKLQELKKKPHYMESTDERLDLRHGLGLLLVRQIVETHNGSMKIDTIPNQGYKTMISFPYIHQPPPPKATVH</sequence>
<dbReference type="PROSITE" id="PS50109">
    <property type="entry name" value="HIS_KIN"/>
    <property type="match status" value="1"/>
</dbReference>
<keyword evidence="4" id="KW-0597">Phosphoprotein</keyword>
<dbReference type="InterPro" id="IPR036097">
    <property type="entry name" value="HisK_dim/P_sf"/>
</dbReference>
<dbReference type="GO" id="GO:0016036">
    <property type="term" value="P:cellular response to phosphate starvation"/>
    <property type="evidence" value="ECO:0007669"/>
    <property type="project" value="TreeGrafter"/>
</dbReference>
<keyword evidence="8" id="KW-1133">Transmembrane helix</keyword>
<dbReference type="GO" id="GO:0000155">
    <property type="term" value="F:phosphorelay sensor kinase activity"/>
    <property type="evidence" value="ECO:0007669"/>
    <property type="project" value="InterPro"/>
</dbReference>
<dbReference type="Gene3D" id="3.30.565.10">
    <property type="entry name" value="Histidine kinase-like ATPase, C-terminal domain"/>
    <property type="match status" value="1"/>
</dbReference>
<dbReference type="InterPro" id="IPR003661">
    <property type="entry name" value="HisK_dim/P_dom"/>
</dbReference>
<evidence type="ECO:0000313" key="10">
    <source>
        <dbReference type="EMBL" id="MBU9737270.1"/>
    </source>
</evidence>
<dbReference type="GO" id="GO:0005886">
    <property type="term" value="C:plasma membrane"/>
    <property type="evidence" value="ECO:0007669"/>
    <property type="project" value="TreeGrafter"/>
</dbReference>
<dbReference type="GO" id="GO:0004721">
    <property type="term" value="F:phosphoprotein phosphatase activity"/>
    <property type="evidence" value="ECO:0007669"/>
    <property type="project" value="TreeGrafter"/>
</dbReference>
<feature type="transmembrane region" description="Helical" evidence="8">
    <location>
        <begin position="154"/>
        <end position="175"/>
    </location>
</feature>
<dbReference type="InterPro" id="IPR005467">
    <property type="entry name" value="His_kinase_dom"/>
</dbReference>
<accession>A0A949JXZ8</accession>
<evidence type="ECO:0000256" key="4">
    <source>
        <dbReference type="ARBA" id="ARBA00022553"/>
    </source>
</evidence>
<keyword evidence="6 10" id="KW-0418">Kinase</keyword>
<keyword evidence="5" id="KW-0808">Transferase</keyword>
<protein>
    <recommendedName>
        <fullName evidence="3">histidine kinase</fullName>
        <ecNumber evidence="3">2.7.13.3</ecNumber>
    </recommendedName>
</protein>
<comment type="caution">
    <text evidence="10">The sequence shown here is derived from an EMBL/GenBank/DDBJ whole genome shotgun (WGS) entry which is preliminary data.</text>
</comment>